<dbReference type="OrthoDB" id="9805309at2"/>
<gene>
    <name evidence="2" type="ORF">KGMB03357_10420</name>
</gene>
<name>A0A401LCT6_9FIRM</name>
<dbReference type="AlphaFoldDB" id="A0A401LCT6"/>
<dbReference type="Gene3D" id="1.10.260.40">
    <property type="entry name" value="lambda repressor-like DNA-binding domains"/>
    <property type="match status" value="1"/>
</dbReference>
<evidence type="ECO:0000313" key="2">
    <source>
        <dbReference type="EMBL" id="GCB29381.1"/>
    </source>
</evidence>
<dbReference type="GO" id="GO:0003677">
    <property type="term" value="F:DNA binding"/>
    <property type="evidence" value="ECO:0007669"/>
    <property type="project" value="InterPro"/>
</dbReference>
<feature type="domain" description="HTH cro/C1-type" evidence="1">
    <location>
        <begin position="19"/>
        <end position="74"/>
    </location>
</feature>
<keyword evidence="3" id="KW-1185">Reference proteome</keyword>
<protein>
    <submittedName>
        <fullName evidence="2">Transcriptional regulator</fullName>
    </submittedName>
</protein>
<dbReference type="Pfam" id="PF13443">
    <property type="entry name" value="HTH_26"/>
    <property type="match status" value="1"/>
</dbReference>
<accession>A0A401LCT6</accession>
<organism evidence="2 3">
    <name type="scientific">Anaerotignum faecicola</name>
    <dbReference type="NCBI Taxonomy" id="2358141"/>
    <lineage>
        <taxon>Bacteria</taxon>
        <taxon>Bacillati</taxon>
        <taxon>Bacillota</taxon>
        <taxon>Clostridia</taxon>
        <taxon>Lachnospirales</taxon>
        <taxon>Anaerotignaceae</taxon>
        <taxon>Anaerotignum</taxon>
    </lineage>
</organism>
<evidence type="ECO:0000313" key="3">
    <source>
        <dbReference type="Proteomes" id="UP000287361"/>
    </source>
</evidence>
<dbReference type="CDD" id="cd00093">
    <property type="entry name" value="HTH_XRE"/>
    <property type="match status" value="1"/>
</dbReference>
<dbReference type="InterPro" id="IPR001387">
    <property type="entry name" value="Cro/C1-type_HTH"/>
</dbReference>
<dbReference type="SUPFAM" id="SSF47413">
    <property type="entry name" value="lambda repressor-like DNA-binding domains"/>
    <property type="match status" value="1"/>
</dbReference>
<comment type="caution">
    <text evidence="2">The sequence shown here is derived from an EMBL/GenBank/DDBJ whole genome shotgun (WGS) entry which is preliminary data.</text>
</comment>
<dbReference type="PROSITE" id="PS50943">
    <property type="entry name" value="HTH_CROC1"/>
    <property type="match status" value="1"/>
</dbReference>
<reference evidence="2 3" key="1">
    <citation type="submission" date="2018-10" db="EMBL/GenBank/DDBJ databases">
        <title>Draft Genome Sequence of Anaerotignum sp. KCTC 15736.</title>
        <authorList>
            <person name="Choi S.H."/>
            <person name="Kim J.S."/>
            <person name="Kang S.W."/>
            <person name="Lee J.S."/>
            <person name="Park S.H."/>
        </authorList>
    </citation>
    <scope>NUCLEOTIDE SEQUENCE [LARGE SCALE GENOMIC DNA]</scope>
    <source>
        <strain evidence="2 3">KCTC 15736</strain>
    </source>
</reference>
<dbReference type="SMART" id="SM00530">
    <property type="entry name" value="HTH_XRE"/>
    <property type="match status" value="1"/>
</dbReference>
<dbReference type="InterPro" id="IPR010982">
    <property type="entry name" value="Lambda_DNA-bd_dom_sf"/>
</dbReference>
<proteinExistence type="predicted"/>
<dbReference type="Proteomes" id="UP000287361">
    <property type="component" value="Unassembled WGS sequence"/>
</dbReference>
<evidence type="ECO:0000259" key="1">
    <source>
        <dbReference type="PROSITE" id="PS50943"/>
    </source>
</evidence>
<sequence length="83" mass="9810">MKEKGILIRADYGHIALHLREIMEERDITRNQLAKRIDARFEVVNKWYQGELEKMDLDILARICYALDCTTEDLLEYIPAKPC</sequence>
<dbReference type="EMBL" id="BHVZ01000001">
    <property type="protein sequence ID" value="GCB29381.1"/>
    <property type="molecule type" value="Genomic_DNA"/>
</dbReference>